<dbReference type="Proteomes" id="UP000054703">
    <property type="component" value="Unassembled WGS sequence"/>
</dbReference>
<dbReference type="PATRIC" id="fig|45074.5.peg.675"/>
<sequence>MNTKVRQGFMAFLMSLGILAHAHNLGNYGQVFPVIEEDIRDVIMKRLHAMQETGELARHQRVIEQRVAEHAIRPKPLKLLPTNEPKTFRIDPSVWVSHDVWAPDGTLVAKAGMRINPFAHIQFSKTLFFFNADDSNQMKWVKRHYRDYKQVKFILTCGDIREASRRLGRVYFDVNGVLTHKLHIKSVPSVVNQDGLYWQIKEIGVHDA</sequence>
<evidence type="ECO:0000313" key="2">
    <source>
        <dbReference type="EMBL" id="KTD66209.1"/>
    </source>
</evidence>
<dbReference type="InterPro" id="IPR014114">
    <property type="entry name" value="TraW"/>
</dbReference>
<reference evidence="2 3" key="1">
    <citation type="submission" date="2015-11" db="EMBL/GenBank/DDBJ databases">
        <title>Genomic analysis of 38 Legionella species identifies large and diverse effector repertoires.</title>
        <authorList>
            <person name="Burstein D."/>
            <person name="Amaro F."/>
            <person name="Zusman T."/>
            <person name="Lifshitz Z."/>
            <person name="Cohen O."/>
            <person name="Gilbert J.A."/>
            <person name="Pupko T."/>
            <person name="Shuman H.A."/>
            <person name="Segal G."/>
        </authorList>
    </citation>
    <scope>NUCLEOTIDE SEQUENCE [LARGE SCALE GENOMIC DNA]</scope>
    <source>
        <strain evidence="2 3">SC-63-C7</strain>
    </source>
</reference>
<keyword evidence="1" id="KW-0732">Signal</keyword>
<feature type="signal peptide" evidence="1">
    <location>
        <begin position="1"/>
        <end position="22"/>
    </location>
</feature>
<dbReference type="EMBL" id="LNYU01000011">
    <property type="protein sequence ID" value="KTD66209.1"/>
    <property type="molecule type" value="Genomic_DNA"/>
</dbReference>
<protein>
    <submittedName>
        <fullName evidence="2">Putative conjugative transfer protein TraW</fullName>
    </submittedName>
</protein>
<evidence type="ECO:0000313" key="3">
    <source>
        <dbReference type="Proteomes" id="UP000054703"/>
    </source>
</evidence>
<comment type="caution">
    <text evidence="2">The sequence shown here is derived from an EMBL/GenBank/DDBJ whole genome shotgun (WGS) entry which is preliminary data.</text>
</comment>
<proteinExistence type="predicted"/>
<evidence type="ECO:0000256" key="1">
    <source>
        <dbReference type="SAM" id="SignalP"/>
    </source>
</evidence>
<accession>A0A0W0ZAQ4</accession>
<name>A0A0W0ZAQ4_9GAMM</name>
<keyword evidence="3" id="KW-1185">Reference proteome</keyword>
<feature type="chain" id="PRO_5006918433" evidence="1">
    <location>
        <begin position="23"/>
        <end position="208"/>
    </location>
</feature>
<dbReference type="RefSeq" id="WP_058513103.1">
    <property type="nucleotide sequence ID" value="NZ_CAAAIH010000031.1"/>
</dbReference>
<organism evidence="2 3">
    <name type="scientific">Legionella santicrucis</name>
    <dbReference type="NCBI Taxonomy" id="45074"/>
    <lineage>
        <taxon>Bacteria</taxon>
        <taxon>Pseudomonadati</taxon>
        <taxon>Pseudomonadota</taxon>
        <taxon>Gammaproteobacteria</taxon>
        <taxon>Legionellales</taxon>
        <taxon>Legionellaceae</taxon>
        <taxon>Legionella</taxon>
    </lineage>
</organism>
<gene>
    <name evidence="2" type="ORF">Lsan_0641</name>
</gene>
<dbReference type="NCBIfam" id="TIGR02743">
    <property type="entry name" value="TraW"/>
    <property type="match status" value="1"/>
</dbReference>
<dbReference type="AlphaFoldDB" id="A0A0W0ZAQ4"/>
<dbReference type="STRING" id="45074.Lsan_0641"/>